<reference evidence="1" key="1">
    <citation type="submission" date="2023-07" db="EMBL/GenBank/DDBJ databases">
        <title>Black Yeasts Isolated from many extreme environments.</title>
        <authorList>
            <person name="Coleine C."/>
            <person name="Stajich J.E."/>
            <person name="Selbmann L."/>
        </authorList>
    </citation>
    <scope>NUCLEOTIDE SEQUENCE</scope>
    <source>
        <strain evidence="1">CCFEE 5714</strain>
    </source>
</reference>
<keyword evidence="2" id="KW-1185">Reference proteome</keyword>
<gene>
    <name evidence="1" type="ORF">LTR37_016845</name>
</gene>
<dbReference type="EMBL" id="JAUTXU010000208">
    <property type="protein sequence ID" value="KAK3698617.1"/>
    <property type="molecule type" value="Genomic_DNA"/>
</dbReference>
<evidence type="ECO:0000313" key="2">
    <source>
        <dbReference type="Proteomes" id="UP001281147"/>
    </source>
</evidence>
<evidence type="ECO:0000313" key="1">
    <source>
        <dbReference type="EMBL" id="KAK3698617.1"/>
    </source>
</evidence>
<protein>
    <submittedName>
        <fullName evidence="1">Uncharacterized protein</fullName>
    </submittedName>
</protein>
<sequence>MPSKMLKRLSMRRFLDTINIDRAKSTTRKVPGDLDIIEKPQLSTLEQLPAELRDLIFCYVVVTDEPITIPTKLIGEYGHKKLQQDLLARREIALHGPITQPAVALVNRIFQSEALPIFYGENTFVLDKCADLAEVIPPLRKWFDLLKRYTRTATEVGARGKPYDSAVHMLHSWMGLTDGRYPDRSSLDKLAEVLGQDHPEVDEMLKRVFKACHADMAQMLAEIPVQEGYPFD</sequence>
<proteinExistence type="predicted"/>
<name>A0ACC3MN45_9PEZI</name>
<dbReference type="Proteomes" id="UP001281147">
    <property type="component" value="Unassembled WGS sequence"/>
</dbReference>
<accession>A0ACC3MN45</accession>
<comment type="caution">
    <text evidence="1">The sequence shown here is derived from an EMBL/GenBank/DDBJ whole genome shotgun (WGS) entry which is preliminary data.</text>
</comment>
<organism evidence="1 2">
    <name type="scientific">Vermiconidia calcicola</name>
    <dbReference type="NCBI Taxonomy" id="1690605"/>
    <lineage>
        <taxon>Eukaryota</taxon>
        <taxon>Fungi</taxon>
        <taxon>Dikarya</taxon>
        <taxon>Ascomycota</taxon>
        <taxon>Pezizomycotina</taxon>
        <taxon>Dothideomycetes</taxon>
        <taxon>Dothideomycetidae</taxon>
        <taxon>Mycosphaerellales</taxon>
        <taxon>Extremaceae</taxon>
        <taxon>Vermiconidia</taxon>
    </lineage>
</organism>